<evidence type="ECO:0000259" key="15">
    <source>
        <dbReference type="PROSITE" id="PS50011"/>
    </source>
</evidence>
<dbReference type="GO" id="GO:0004672">
    <property type="term" value="F:protein kinase activity"/>
    <property type="evidence" value="ECO:0007669"/>
    <property type="project" value="InterPro"/>
</dbReference>
<comment type="subcellular location">
    <subcellularLocation>
        <location evidence="1">Membrane</location>
    </subcellularLocation>
</comment>
<evidence type="ECO:0000256" key="13">
    <source>
        <dbReference type="SAM" id="Phobius"/>
    </source>
</evidence>
<organism evidence="16 17">
    <name type="scientific">Linum trigynum</name>
    <dbReference type="NCBI Taxonomy" id="586398"/>
    <lineage>
        <taxon>Eukaryota</taxon>
        <taxon>Viridiplantae</taxon>
        <taxon>Streptophyta</taxon>
        <taxon>Embryophyta</taxon>
        <taxon>Tracheophyta</taxon>
        <taxon>Spermatophyta</taxon>
        <taxon>Magnoliopsida</taxon>
        <taxon>eudicotyledons</taxon>
        <taxon>Gunneridae</taxon>
        <taxon>Pentapetalae</taxon>
        <taxon>rosids</taxon>
        <taxon>fabids</taxon>
        <taxon>Malpighiales</taxon>
        <taxon>Linaceae</taxon>
        <taxon>Linum</taxon>
    </lineage>
</organism>
<dbReference type="Pfam" id="PF07714">
    <property type="entry name" value="PK_Tyr_Ser-Thr"/>
    <property type="match status" value="1"/>
</dbReference>
<dbReference type="InterPro" id="IPR000719">
    <property type="entry name" value="Prot_kinase_dom"/>
</dbReference>
<keyword evidence="7 11" id="KW-0547">Nucleotide-binding</keyword>
<evidence type="ECO:0000256" key="1">
    <source>
        <dbReference type="ARBA" id="ARBA00004370"/>
    </source>
</evidence>
<dbReference type="InterPro" id="IPR001611">
    <property type="entry name" value="Leu-rich_rpt"/>
</dbReference>
<keyword evidence="4 13" id="KW-0812">Transmembrane</keyword>
<dbReference type="PANTHER" id="PTHR48010:SF1">
    <property type="entry name" value="PROTEIN KINASE DOMAIN-CONTAINING PROTEIN"/>
    <property type="match status" value="1"/>
</dbReference>
<evidence type="ECO:0000313" key="16">
    <source>
        <dbReference type="EMBL" id="CAL1390980.1"/>
    </source>
</evidence>
<evidence type="ECO:0000256" key="11">
    <source>
        <dbReference type="PROSITE-ProRule" id="PRU10141"/>
    </source>
</evidence>
<dbReference type="InterPro" id="IPR050994">
    <property type="entry name" value="At_inactive_RLKs"/>
</dbReference>
<feature type="binding site" evidence="11">
    <location>
        <position position="373"/>
    </location>
    <ligand>
        <name>ATP</name>
        <dbReference type="ChEBI" id="CHEBI:30616"/>
    </ligand>
</feature>
<accession>A0AAV2F086</accession>
<dbReference type="Pfam" id="PF08263">
    <property type="entry name" value="LRRNT_2"/>
    <property type="match status" value="1"/>
</dbReference>
<evidence type="ECO:0000256" key="5">
    <source>
        <dbReference type="ARBA" id="ARBA00022729"/>
    </source>
</evidence>
<dbReference type="InterPro" id="IPR011009">
    <property type="entry name" value="Kinase-like_dom_sf"/>
</dbReference>
<dbReference type="InterPro" id="IPR017441">
    <property type="entry name" value="Protein_kinase_ATP_BS"/>
</dbReference>
<dbReference type="Pfam" id="PF00560">
    <property type="entry name" value="LRR_1"/>
    <property type="match status" value="3"/>
</dbReference>
<dbReference type="SUPFAM" id="SSF56112">
    <property type="entry name" value="Protein kinase-like (PK-like)"/>
    <property type="match status" value="1"/>
</dbReference>
<proteinExistence type="predicted"/>
<feature type="region of interest" description="Disordered" evidence="12">
    <location>
        <begin position="633"/>
        <end position="675"/>
    </location>
</feature>
<dbReference type="GO" id="GO:0005524">
    <property type="term" value="F:ATP binding"/>
    <property type="evidence" value="ECO:0007669"/>
    <property type="project" value="UniProtKB-UniRule"/>
</dbReference>
<keyword evidence="9 13" id="KW-1133">Transmembrane helix</keyword>
<dbReference type="EMBL" id="OZ034818">
    <property type="protein sequence ID" value="CAL1390980.1"/>
    <property type="molecule type" value="Genomic_DNA"/>
</dbReference>
<keyword evidence="17" id="KW-1185">Reference proteome</keyword>
<dbReference type="InterPro" id="IPR032675">
    <property type="entry name" value="LRR_dom_sf"/>
</dbReference>
<evidence type="ECO:0000256" key="6">
    <source>
        <dbReference type="ARBA" id="ARBA00022737"/>
    </source>
</evidence>
<dbReference type="SUPFAM" id="SSF52058">
    <property type="entry name" value="L domain-like"/>
    <property type="match status" value="1"/>
</dbReference>
<evidence type="ECO:0000256" key="8">
    <source>
        <dbReference type="ARBA" id="ARBA00022840"/>
    </source>
</evidence>
<dbReference type="AlphaFoldDB" id="A0AAV2F086"/>
<feature type="transmembrane region" description="Helical" evidence="13">
    <location>
        <begin position="254"/>
        <end position="275"/>
    </location>
</feature>
<evidence type="ECO:0000313" key="17">
    <source>
        <dbReference type="Proteomes" id="UP001497516"/>
    </source>
</evidence>
<feature type="signal peptide" evidence="14">
    <location>
        <begin position="1"/>
        <end position="27"/>
    </location>
</feature>
<keyword evidence="6" id="KW-0677">Repeat</keyword>
<dbReference type="Gene3D" id="3.30.200.20">
    <property type="entry name" value="Phosphorylase Kinase, domain 1"/>
    <property type="match status" value="1"/>
</dbReference>
<gene>
    <name evidence="16" type="ORF">LTRI10_LOCUS31731</name>
</gene>
<dbReference type="PROSITE" id="PS50011">
    <property type="entry name" value="PROTEIN_KINASE_DOM"/>
    <property type="match status" value="1"/>
</dbReference>
<dbReference type="FunFam" id="3.80.10.10:FF:000234">
    <property type="entry name" value="Probable inactive receptor kinase RLK902"/>
    <property type="match status" value="1"/>
</dbReference>
<feature type="domain" description="Protein kinase" evidence="15">
    <location>
        <begin position="344"/>
        <end position="628"/>
    </location>
</feature>
<dbReference type="Pfam" id="PF13855">
    <property type="entry name" value="LRR_8"/>
    <property type="match status" value="1"/>
</dbReference>
<evidence type="ECO:0000256" key="4">
    <source>
        <dbReference type="ARBA" id="ARBA00022692"/>
    </source>
</evidence>
<dbReference type="FunFam" id="3.30.200.20:FF:000307">
    <property type="entry name" value="pollen receptor-like kinase 1"/>
    <property type="match status" value="1"/>
</dbReference>
<dbReference type="FunFam" id="1.10.510.10:FF:000095">
    <property type="entry name" value="protein STRUBBELIG-RECEPTOR FAMILY 8"/>
    <property type="match status" value="1"/>
</dbReference>
<feature type="chain" id="PRO_5043359877" description="Protein kinase domain-containing protein" evidence="14">
    <location>
        <begin position="28"/>
        <end position="675"/>
    </location>
</feature>
<keyword evidence="3" id="KW-0433">Leucine-rich repeat</keyword>
<name>A0AAV2F086_9ROSI</name>
<evidence type="ECO:0000256" key="9">
    <source>
        <dbReference type="ARBA" id="ARBA00022989"/>
    </source>
</evidence>
<sequence>MVEMKMITFTLSAILIIASISLPITKSEPYEDKEALLDFIRNIHHSRSLNWDTNFPVCFLWTGVTCNSDNSRVVALRLPGMGLRGSIPSNTLSRLSSLQILSLRSNAISGSFPSDFSNLKNLTSLYLQSNYFTGSLPSDFSVWNSLTVLDLSGNRFNGSIPPSISNLNHLTSLNLSNNSLTGEIPDINIPSLQQINLTNNHLTGILPNSLMRYPSSAFSGNELSSQIAIPPATSTETPIPQPTRKPRGKLTEPAILGIVLGSCVLAFATIALLMICSYSRGKNDGGLPTTKTVTVATKSKEKGEPALKLKKEKKKDIGGGDGKNNKLVFFEGCRLAFDLEDLLRASAEVLGKGSYGTTYKAALEDATTTVVVKRLKEVGVGKKEFEGQMEVVGGIRHENVCPLRAYYCSKDEKLMVYDFYDRGSVSVLLHGRRGEGRTPLDWETRMRIAIGAARGIFYIHSTRQSAAKQLVHGNIKASNIFLNSDNYGSISDVGLATLITPTPAPAPHRAASSGYRAPEVTDPRKATPASDVYSFGVLLLELLTGKSPTNSSSSGGSGGGEEVVHLVRWVNSVVREEWTAEVFDVELLRYPNIEEEMVEMLQIGMNCVVRMPEQRPKMVDVVKMVEGIRRAGGSVSVSPGEGRGFGSDSGVEIAMSTPTPTPPGSDRAGSSSAIP</sequence>
<evidence type="ECO:0000256" key="3">
    <source>
        <dbReference type="ARBA" id="ARBA00022614"/>
    </source>
</evidence>
<dbReference type="Proteomes" id="UP001497516">
    <property type="component" value="Chromosome 5"/>
</dbReference>
<protein>
    <recommendedName>
        <fullName evidence="15">Protein kinase domain-containing protein</fullName>
    </recommendedName>
</protein>
<dbReference type="PANTHER" id="PTHR48010">
    <property type="entry name" value="OS05G0588300 PROTEIN"/>
    <property type="match status" value="1"/>
</dbReference>
<dbReference type="GO" id="GO:0016020">
    <property type="term" value="C:membrane"/>
    <property type="evidence" value="ECO:0007669"/>
    <property type="project" value="UniProtKB-SubCell"/>
</dbReference>
<dbReference type="Gene3D" id="1.10.510.10">
    <property type="entry name" value="Transferase(Phosphotransferase) domain 1"/>
    <property type="match status" value="1"/>
</dbReference>
<keyword evidence="5 14" id="KW-0732">Signal</keyword>
<dbReference type="InterPro" id="IPR001245">
    <property type="entry name" value="Ser-Thr/Tyr_kinase_cat_dom"/>
</dbReference>
<evidence type="ECO:0000256" key="12">
    <source>
        <dbReference type="SAM" id="MobiDB-lite"/>
    </source>
</evidence>
<evidence type="ECO:0000256" key="10">
    <source>
        <dbReference type="ARBA" id="ARBA00023136"/>
    </source>
</evidence>
<evidence type="ECO:0000256" key="7">
    <source>
        <dbReference type="ARBA" id="ARBA00022741"/>
    </source>
</evidence>
<dbReference type="InterPro" id="IPR013210">
    <property type="entry name" value="LRR_N_plant-typ"/>
</dbReference>
<keyword evidence="10 13" id="KW-0472">Membrane</keyword>
<dbReference type="PROSITE" id="PS00107">
    <property type="entry name" value="PROTEIN_KINASE_ATP"/>
    <property type="match status" value="1"/>
</dbReference>
<keyword evidence="8 11" id="KW-0067">ATP-binding</keyword>
<reference evidence="16 17" key="1">
    <citation type="submission" date="2024-04" db="EMBL/GenBank/DDBJ databases">
        <authorList>
            <person name="Fracassetti M."/>
        </authorList>
    </citation>
    <scope>NUCLEOTIDE SEQUENCE [LARGE SCALE GENOMIC DNA]</scope>
</reference>
<dbReference type="Gene3D" id="3.80.10.10">
    <property type="entry name" value="Ribonuclease Inhibitor"/>
    <property type="match status" value="1"/>
</dbReference>
<evidence type="ECO:0000256" key="2">
    <source>
        <dbReference type="ARBA" id="ARBA00022553"/>
    </source>
</evidence>
<keyword evidence="2" id="KW-0597">Phosphoprotein</keyword>
<evidence type="ECO:0000256" key="14">
    <source>
        <dbReference type="SAM" id="SignalP"/>
    </source>
</evidence>